<accession>A0A8J6Z8L9</accession>
<evidence type="ECO:0000259" key="2">
    <source>
        <dbReference type="Pfam" id="PF08028"/>
    </source>
</evidence>
<keyword evidence="3" id="KW-0503">Monooxygenase</keyword>
<organism evidence="3 4">
    <name type="scientific">Mangrovicoccus algicola</name>
    <dbReference type="NCBI Taxonomy" id="2771008"/>
    <lineage>
        <taxon>Bacteria</taxon>
        <taxon>Pseudomonadati</taxon>
        <taxon>Pseudomonadota</taxon>
        <taxon>Alphaproteobacteria</taxon>
        <taxon>Rhodobacterales</taxon>
        <taxon>Paracoccaceae</taxon>
        <taxon>Mangrovicoccus</taxon>
    </lineage>
</organism>
<dbReference type="Proteomes" id="UP000609121">
    <property type="component" value="Unassembled WGS sequence"/>
</dbReference>
<reference evidence="3" key="1">
    <citation type="submission" date="2020-09" db="EMBL/GenBank/DDBJ databases">
        <title>A novel bacterium of genus Mangrovicoccus, isolated from South China Sea.</title>
        <authorList>
            <person name="Huang H."/>
            <person name="Mo K."/>
            <person name="Hu Y."/>
        </authorList>
    </citation>
    <scope>NUCLEOTIDE SEQUENCE</scope>
    <source>
        <strain evidence="3">HB182678</strain>
    </source>
</reference>
<dbReference type="Gene3D" id="1.20.140.10">
    <property type="entry name" value="Butyryl-CoA Dehydrogenase, subunit A, domain 3"/>
    <property type="match status" value="1"/>
</dbReference>
<feature type="domain" description="Acyl-CoA dehydrogenase C-terminal" evidence="2">
    <location>
        <begin position="2"/>
        <end position="97"/>
    </location>
</feature>
<protein>
    <submittedName>
        <fullName evidence="3">Flavin-dependent monooxygenase</fullName>
    </submittedName>
</protein>
<keyword evidence="4" id="KW-1185">Reference proteome</keyword>
<dbReference type="GO" id="GO:0016627">
    <property type="term" value="F:oxidoreductase activity, acting on the CH-CH group of donors"/>
    <property type="evidence" value="ECO:0007669"/>
    <property type="project" value="InterPro"/>
</dbReference>
<dbReference type="EMBL" id="JACVXA010000064">
    <property type="protein sequence ID" value="MBE3639924.1"/>
    <property type="molecule type" value="Genomic_DNA"/>
</dbReference>
<dbReference type="AlphaFoldDB" id="A0A8J6Z8L9"/>
<evidence type="ECO:0000313" key="4">
    <source>
        <dbReference type="Proteomes" id="UP000609121"/>
    </source>
</evidence>
<dbReference type="SUPFAM" id="SSF47203">
    <property type="entry name" value="Acyl-CoA dehydrogenase C-terminal domain-like"/>
    <property type="match status" value="1"/>
</dbReference>
<dbReference type="GO" id="GO:0004497">
    <property type="term" value="F:monooxygenase activity"/>
    <property type="evidence" value="ECO:0007669"/>
    <property type="project" value="UniProtKB-KW"/>
</dbReference>
<dbReference type="InterPro" id="IPR036250">
    <property type="entry name" value="AcylCo_DH-like_C"/>
</dbReference>
<feature type="non-terminal residue" evidence="3">
    <location>
        <position position="1"/>
    </location>
</feature>
<keyword evidence="1" id="KW-0560">Oxidoreductase</keyword>
<sequence>ARPNVQAALARAEARLAGVRAQFFDATARAWEELQHAPEVSRDTHVALRLAATAAAHDGAAVAREAFVMGGAGAMMQGHPLGRMMIDAACVAQHAFMGDGTWTAAGAALFGEKTPPGFP</sequence>
<comment type="caution">
    <text evidence="3">The sequence shown here is derived from an EMBL/GenBank/DDBJ whole genome shotgun (WGS) entry which is preliminary data.</text>
</comment>
<evidence type="ECO:0000313" key="3">
    <source>
        <dbReference type="EMBL" id="MBE3639924.1"/>
    </source>
</evidence>
<name>A0A8J6Z8L9_9RHOB</name>
<proteinExistence type="predicted"/>
<dbReference type="Pfam" id="PF08028">
    <property type="entry name" value="Acyl-CoA_dh_2"/>
    <property type="match status" value="1"/>
</dbReference>
<dbReference type="InterPro" id="IPR013107">
    <property type="entry name" value="Acyl-CoA_DH_C"/>
</dbReference>
<gene>
    <name evidence="3" type="ORF">ICN82_17105</name>
</gene>
<evidence type="ECO:0000256" key="1">
    <source>
        <dbReference type="ARBA" id="ARBA00023002"/>
    </source>
</evidence>